<sequence>MLYFVIICSLLVSMVQCGVDLNGMVDKYLKSTRERVIREHGEMIPIPDLDKVFPFGLEMGHKNLTWRLVCDQGYLKDLSTLKRTGDVVLTNDGLKYTLDATLGLGNLEFGFRRCNITLQNFFTVERSISATVAKNSIHSRVSVTMDGNDQCRPTLECLHVIQAGDIVAHTSGGIIDIIESKVFSFMVNHFHDELIGILVNDIAAITRKELADKT</sequence>
<organism evidence="2">
    <name type="scientific">Riptortus pedestris</name>
    <name type="common">Bean bug</name>
    <dbReference type="NCBI Taxonomy" id="329032"/>
    <lineage>
        <taxon>Eukaryota</taxon>
        <taxon>Metazoa</taxon>
        <taxon>Ecdysozoa</taxon>
        <taxon>Arthropoda</taxon>
        <taxon>Hexapoda</taxon>
        <taxon>Insecta</taxon>
        <taxon>Pterygota</taxon>
        <taxon>Neoptera</taxon>
        <taxon>Paraneoptera</taxon>
        <taxon>Hemiptera</taxon>
        <taxon>Heteroptera</taxon>
        <taxon>Panheteroptera</taxon>
        <taxon>Pentatomomorpha</taxon>
        <taxon>Coreoidea</taxon>
        <taxon>Alydidae</taxon>
        <taxon>Riptortus</taxon>
    </lineage>
</organism>
<dbReference type="EMBL" id="AK418261">
    <property type="protein sequence ID" value="BAN21473.1"/>
    <property type="molecule type" value="mRNA"/>
</dbReference>
<feature type="signal peptide" evidence="1">
    <location>
        <begin position="1"/>
        <end position="17"/>
    </location>
</feature>
<protein>
    <submittedName>
        <fullName evidence="2">Uncharacterized protein</fullName>
    </submittedName>
</protein>
<evidence type="ECO:0000256" key="1">
    <source>
        <dbReference type="SAM" id="SignalP"/>
    </source>
</evidence>
<dbReference type="InterPro" id="IPR038602">
    <property type="entry name" value="Mite_allergen_7_sf"/>
</dbReference>
<feature type="non-terminal residue" evidence="2">
    <location>
        <position position="214"/>
    </location>
</feature>
<dbReference type="Gene3D" id="3.15.10.50">
    <property type="match status" value="1"/>
</dbReference>
<evidence type="ECO:0000313" key="2">
    <source>
        <dbReference type="EMBL" id="BAN21473.1"/>
    </source>
</evidence>
<accession>R4WE55</accession>
<dbReference type="AlphaFoldDB" id="R4WE55"/>
<name>R4WE55_RIPPE</name>
<proteinExistence type="evidence at transcript level"/>
<keyword evidence="1" id="KW-0732">Signal</keyword>
<feature type="chain" id="PRO_5004372186" evidence="1">
    <location>
        <begin position="18"/>
        <end position="214"/>
    </location>
</feature>
<reference evidence="2" key="1">
    <citation type="journal article" date="2013" name="PLoS ONE">
        <title>Gene expression in gut symbiotic organ of stinkbug affected by extracellular bacterial symbiont.</title>
        <authorList>
            <person name="Futahashi R."/>
            <person name="Tanaka K."/>
            <person name="Tanahashi M."/>
            <person name="Nikoh N."/>
            <person name="Kikuchi Y."/>
            <person name="Lee B.L."/>
            <person name="Fukatsu T."/>
        </authorList>
    </citation>
    <scope>NUCLEOTIDE SEQUENCE</scope>
    <source>
        <tissue evidence="2">Midgut</tissue>
    </source>
</reference>